<dbReference type="RefSeq" id="XP_007675459.1">
    <property type="nucleotide sequence ID" value="XM_007677269.1"/>
</dbReference>
<sequence length="351" mass="39096">MDSHICPICHESKDPHRARFAHVRLGLGEPPEPVLCKCKDPMTIITSVQQKIASFVSNVRSNDHVVIDVPDVSGYSGVFLAKADGEKVYVFCYEFGYVITITDPKLDVVTCMATVTHKDLPEMTHTPDVVLAEMMMDGSLIYVDTLSMNSDGKLPKSMNMSVCPIRTERPPFIYRKSWDQLPSKVQLELEPTPNDGIIFTNKFRTMRLKQPTVDLLYMDGKLHGSDGAMMVRVTDGSPEMEGETVYELDVVKDKDTGAIKVTNPRQRPLKKLANSMDVIKRAIASASADVSTNTVLLDITSMSFSMRERVYEMAQSRAPAAGKVIVSFGVGWFQEWKQMLDEGFSCIAVDP</sequence>
<dbReference type="OMA" id="PICHESK"/>
<dbReference type="OrthoDB" id="5402642at2759"/>
<dbReference type="KEGG" id="bcom:BAUCODRAFT_68752"/>
<keyword evidence="2" id="KW-1185">Reference proteome</keyword>
<dbReference type="eggNOG" id="ENOG502TACF">
    <property type="taxonomic scope" value="Eukaryota"/>
</dbReference>
<proteinExistence type="predicted"/>
<organism evidence="1 2">
    <name type="scientific">Baudoinia panamericana (strain UAMH 10762)</name>
    <name type="common">Angels' share fungus</name>
    <name type="synonym">Baudoinia compniacensis (strain UAMH 10762)</name>
    <dbReference type="NCBI Taxonomy" id="717646"/>
    <lineage>
        <taxon>Eukaryota</taxon>
        <taxon>Fungi</taxon>
        <taxon>Dikarya</taxon>
        <taxon>Ascomycota</taxon>
        <taxon>Pezizomycotina</taxon>
        <taxon>Dothideomycetes</taxon>
        <taxon>Dothideomycetidae</taxon>
        <taxon>Mycosphaerellales</taxon>
        <taxon>Teratosphaeriaceae</taxon>
        <taxon>Baudoinia</taxon>
    </lineage>
</organism>
<gene>
    <name evidence="1" type="ORF">BAUCODRAFT_68752</name>
</gene>
<dbReference type="GeneID" id="19116463"/>
<reference evidence="1 2" key="1">
    <citation type="journal article" date="2012" name="PLoS Pathog.">
        <title>Diverse lifestyles and strategies of plant pathogenesis encoded in the genomes of eighteen Dothideomycetes fungi.</title>
        <authorList>
            <person name="Ohm R.A."/>
            <person name="Feau N."/>
            <person name="Henrissat B."/>
            <person name="Schoch C.L."/>
            <person name="Horwitz B.A."/>
            <person name="Barry K.W."/>
            <person name="Condon B.J."/>
            <person name="Copeland A.C."/>
            <person name="Dhillon B."/>
            <person name="Glaser F."/>
            <person name="Hesse C.N."/>
            <person name="Kosti I."/>
            <person name="LaButti K."/>
            <person name="Lindquist E.A."/>
            <person name="Lucas S."/>
            <person name="Salamov A.A."/>
            <person name="Bradshaw R.E."/>
            <person name="Ciuffetti L."/>
            <person name="Hamelin R.C."/>
            <person name="Kema G.H.J."/>
            <person name="Lawrence C."/>
            <person name="Scott J.A."/>
            <person name="Spatafora J.W."/>
            <person name="Turgeon B.G."/>
            <person name="de Wit P.J.G.M."/>
            <person name="Zhong S."/>
            <person name="Goodwin S.B."/>
            <person name="Grigoriev I.V."/>
        </authorList>
    </citation>
    <scope>NUCLEOTIDE SEQUENCE [LARGE SCALE GENOMIC DNA]</scope>
    <source>
        <strain evidence="1 2">UAMH 10762</strain>
    </source>
</reference>
<dbReference type="EMBL" id="KB445554">
    <property type="protein sequence ID" value="EMC97272.1"/>
    <property type="molecule type" value="Genomic_DNA"/>
</dbReference>
<dbReference type="Proteomes" id="UP000011761">
    <property type="component" value="Unassembled WGS sequence"/>
</dbReference>
<evidence type="ECO:0000313" key="2">
    <source>
        <dbReference type="Proteomes" id="UP000011761"/>
    </source>
</evidence>
<evidence type="ECO:0000313" key="1">
    <source>
        <dbReference type="EMBL" id="EMC97272.1"/>
    </source>
</evidence>
<accession>M2LS26</accession>
<name>M2LS26_BAUPA</name>
<dbReference type="AlphaFoldDB" id="M2LS26"/>
<protein>
    <submittedName>
        <fullName evidence="1">Uncharacterized protein</fullName>
    </submittedName>
</protein>
<dbReference type="HOGENOM" id="CLU_789854_0_0_1"/>